<dbReference type="Proteomes" id="UP000774935">
    <property type="component" value="Unassembled WGS sequence"/>
</dbReference>
<dbReference type="PROSITE" id="PS51257">
    <property type="entry name" value="PROKAR_LIPOPROTEIN"/>
    <property type="match status" value="1"/>
</dbReference>
<sequence>MKTSLLCLLALIALLLSSCHTQTDDFISKNCPGSCTVIKGTLTTDGRTKPLAGVKLEVQWHEGDMFSSIRRRKAITTTDASGNYELRFLLRDDELPSTYPDNGSFTVKAHINLENYLNCSGGNILLRTYDLKRDTTITFDYLLPQKAFVEIQANNLQAKQQDDFMWTEFLSDAPCTTVVSWYTSDTKQIIPIAANQPVIIRTTKRKSGVETVTEEVITLAPGKTFNYEYTF</sequence>
<accession>A0ABS6X6F0</accession>
<proteinExistence type="predicted"/>
<protein>
    <recommendedName>
        <fullName evidence="4">Carboxypeptidase regulatory-like domain-containing protein</fullName>
    </recommendedName>
</protein>
<evidence type="ECO:0000256" key="1">
    <source>
        <dbReference type="SAM" id="SignalP"/>
    </source>
</evidence>
<dbReference type="EMBL" id="JAHWXQ010000001">
    <property type="protein sequence ID" value="MBW3363563.1"/>
    <property type="molecule type" value="Genomic_DNA"/>
</dbReference>
<feature type="chain" id="PRO_5046779162" description="Carboxypeptidase regulatory-like domain-containing protein" evidence="1">
    <location>
        <begin position="24"/>
        <end position="231"/>
    </location>
</feature>
<reference evidence="2 3" key="1">
    <citation type="submission" date="2021-07" db="EMBL/GenBank/DDBJ databases">
        <authorList>
            <person name="Kim M.K."/>
        </authorList>
    </citation>
    <scope>NUCLEOTIDE SEQUENCE [LARGE SCALE GENOMIC DNA]</scope>
    <source>
        <strain evidence="2 3">HLY7-15</strain>
    </source>
</reference>
<keyword evidence="1" id="KW-0732">Signal</keyword>
<evidence type="ECO:0000313" key="2">
    <source>
        <dbReference type="EMBL" id="MBW3363563.1"/>
    </source>
</evidence>
<keyword evidence="3" id="KW-1185">Reference proteome</keyword>
<name>A0ABS6X6F0_9BACT</name>
<organism evidence="2 3">
    <name type="scientific">Pontibacter populi</name>
    <dbReference type="NCBI Taxonomy" id="890055"/>
    <lineage>
        <taxon>Bacteria</taxon>
        <taxon>Pseudomonadati</taxon>
        <taxon>Bacteroidota</taxon>
        <taxon>Cytophagia</taxon>
        <taxon>Cytophagales</taxon>
        <taxon>Hymenobacteraceae</taxon>
        <taxon>Pontibacter</taxon>
    </lineage>
</organism>
<dbReference type="RefSeq" id="WP_199108173.1">
    <property type="nucleotide sequence ID" value="NZ_JAHWXQ010000001.1"/>
</dbReference>
<evidence type="ECO:0000313" key="3">
    <source>
        <dbReference type="Proteomes" id="UP000774935"/>
    </source>
</evidence>
<feature type="signal peptide" evidence="1">
    <location>
        <begin position="1"/>
        <end position="23"/>
    </location>
</feature>
<gene>
    <name evidence="2" type="ORF">KYK27_00800</name>
</gene>
<comment type="caution">
    <text evidence="2">The sequence shown here is derived from an EMBL/GenBank/DDBJ whole genome shotgun (WGS) entry which is preliminary data.</text>
</comment>
<evidence type="ECO:0008006" key="4">
    <source>
        <dbReference type="Google" id="ProtNLM"/>
    </source>
</evidence>